<dbReference type="Proteomes" id="UP001596447">
    <property type="component" value="Unassembled WGS sequence"/>
</dbReference>
<evidence type="ECO:0000313" key="1">
    <source>
        <dbReference type="EMBL" id="MFC7198711.1"/>
    </source>
</evidence>
<reference evidence="1 2" key="1">
    <citation type="journal article" date="2019" name="Int. J. Syst. Evol. Microbiol.">
        <title>The Global Catalogue of Microorganisms (GCM) 10K type strain sequencing project: providing services to taxonomists for standard genome sequencing and annotation.</title>
        <authorList>
            <consortium name="The Broad Institute Genomics Platform"/>
            <consortium name="The Broad Institute Genome Sequencing Center for Infectious Disease"/>
            <person name="Wu L."/>
            <person name="Ma J."/>
        </authorList>
    </citation>
    <scope>NUCLEOTIDE SEQUENCE [LARGE SCALE GENOMIC DNA]</scope>
    <source>
        <strain evidence="1 2">XZGYJ-43</strain>
    </source>
</reference>
<sequence length="121" mass="13505">MIGSTGLAGCLSSINGSAGCARPATVEAKKADLTKSEAEEISPINFEQVTLEEQEILETAVEEGQYKRCLDDVEYTPEPLQRLRKRIGEHSQNMHVYLRYDESHYALALIIEDQVYAQFPG</sequence>
<evidence type="ECO:0000313" key="2">
    <source>
        <dbReference type="Proteomes" id="UP001596447"/>
    </source>
</evidence>
<dbReference type="EMBL" id="JBHTAR010000011">
    <property type="protein sequence ID" value="MFC7198711.1"/>
    <property type="molecule type" value="Genomic_DNA"/>
</dbReference>
<dbReference type="AlphaFoldDB" id="A0ABD5Z0L9"/>
<organism evidence="1 2">
    <name type="scientific">Halospeciosus flavus</name>
    <dbReference type="NCBI Taxonomy" id="3032283"/>
    <lineage>
        <taxon>Archaea</taxon>
        <taxon>Methanobacteriati</taxon>
        <taxon>Methanobacteriota</taxon>
        <taxon>Stenosarchaea group</taxon>
        <taxon>Halobacteria</taxon>
        <taxon>Halobacteriales</taxon>
        <taxon>Halobacteriaceae</taxon>
        <taxon>Halospeciosus</taxon>
    </lineage>
</organism>
<comment type="caution">
    <text evidence="1">The sequence shown here is derived from an EMBL/GenBank/DDBJ whole genome shotgun (WGS) entry which is preliminary data.</text>
</comment>
<protein>
    <submittedName>
        <fullName evidence="1">Uncharacterized protein</fullName>
    </submittedName>
</protein>
<keyword evidence="2" id="KW-1185">Reference proteome</keyword>
<proteinExistence type="predicted"/>
<dbReference type="RefSeq" id="WP_279528670.1">
    <property type="nucleotide sequence ID" value="NZ_CP122312.1"/>
</dbReference>
<accession>A0ABD5Z0L9</accession>
<name>A0ABD5Z0L9_9EURY</name>
<gene>
    <name evidence="1" type="ORF">ACFQJ9_04640</name>
</gene>